<evidence type="ECO:0000313" key="4">
    <source>
        <dbReference type="EMBL" id="KIW32689.1"/>
    </source>
</evidence>
<dbReference type="Gene3D" id="3.40.50.720">
    <property type="entry name" value="NAD(P)-binding Rossmann-like Domain"/>
    <property type="match status" value="1"/>
</dbReference>
<name>A0A0D2DAE6_9EURO</name>
<accession>A0A0D2DAE6</accession>
<dbReference type="Pfam" id="PF05368">
    <property type="entry name" value="NmrA"/>
    <property type="match status" value="1"/>
</dbReference>
<reference evidence="4 5" key="1">
    <citation type="submission" date="2015-01" db="EMBL/GenBank/DDBJ databases">
        <title>The Genome Sequence of Cladophialophora immunda CBS83496.</title>
        <authorList>
            <consortium name="The Broad Institute Genomics Platform"/>
            <person name="Cuomo C."/>
            <person name="de Hoog S."/>
            <person name="Gorbushina A."/>
            <person name="Stielow B."/>
            <person name="Teixiera M."/>
            <person name="Abouelleil A."/>
            <person name="Chapman S.B."/>
            <person name="Priest M."/>
            <person name="Young S.K."/>
            <person name="Wortman J."/>
            <person name="Nusbaum C."/>
            <person name="Birren B."/>
        </authorList>
    </citation>
    <scope>NUCLEOTIDE SEQUENCE [LARGE SCALE GENOMIC DNA]</scope>
    <source>
        <strain evidence="4 5">CBS 83496</strain>
    </source>
</reference>
<dbReference type="STRING" id="569365.A0A0D2DAE6"/>
<dbReference type="PANTHER" id="PTHR47706">
    <property type="entry name" value="NMRA-LIKE FAMILY PROTEIN"/>
    <property type="match status" value="1"/>
</dbReference>
<feature type="domain" description="NmrA-like" evidence="3">
    <location>
        <begin position="14"/>
        <end position="247"/>
    </location>
</feature>
<dbReference type="Proteomes" id="UP000054466">
    <property type="component" value="Unassembled WGS sequence"/>
</dbReference>
<dbReference type="PANTHER" id="PTHR47706:SF9">
    <property type="entry name" value="NMRA-LIKE DOMAIN-CONTAINING PROTEIN-RELATED"/>
    <property type="match status" value="1"/>
</dbReference>
<dbReference type="InterPro" id="IPR008030">
    <property type="entry name" value="NmrA-like"/>
</dbReference>
<keyword evidence="5" id="KW-1185">Reference proteome</keyword>
<evidence type="ECO:0000313" key="5">
    <source>
        <dbReference type="Proteomes" id="UP000054466"/>
    </source>
</evidence>
<evidence type="ECO:0000259" key="3">
    <source>
        <dbReference type="Pfam" id="PF05368"/>
    </source>
</evidence>
<dbReference type="SUPFAM" id="SSF51735">
    <property type="entry name" value="NAD(P)-binding Rossmann-fold domains"/>
    <property type="match status" value="1"/>
</dbReference>
<evidence type="ECO:0000256" key="1">
    <source>
        <dbReference type="ARBA" id="ARBA00022857"/>
    </source>
</evidence>
<proteinExistence type="predicted"/>
<dbReference type="HOGENOM" id="CLU_058266_0_0_1"/>
<dbReference type="InterPro" id="IPR051609">
    <property type="entry name" value="NmrA/Isoflavone_reductase-like"/>
</dbReference>
<dbReference type="OrthoDB" id="9974981at2759"/>
<dbReference type="Gene3D" id="3.90.25.10">
    <property type="entry name" value="UDP-galactose 4-epimerase, domain 1"/>
    <property type="match status" value="1"/>
</dbReference>
<keyword evidence="2" id="KW-0560">Oxidoreductase</keyword>
<organism evidence="4 5">
    <name type="scientific">Cladophialophora immunda</name>
    <dbReference type="NCBI Taxonomy" id="569365"/>
    <lineage>
        <taxon>Eukaryota</taxon>
        <taxon>Fungi</taxon>
        <taxon>Dikarya</taxon>
        <taxon>Ascomycota</taxon>
        <taxon>Pezizomycotina</taxon>
        <taxon>Eurotiomycetes</taxon>
        <taxon>Chaetothyriomycetidae</taxon>
        <taxon>Chaetothyriales</taxon>
        <taxon>Herpotrichiellaceae</taxon>
        <taxon>Cladophialophora</taxon>
    </lineage>
</organism>
<dbReference type="VEuPathDB" id="FungiDB:PV07_04218"/>
<evidence type="ECO:0000256" key="2">
    <source>
        <dbReference type="ARBA" id="ARBA00023002"/>
    </source>
</evidence>
<dbReference type="InterPro" id="IPR036291">
    <property type="entry name" value="NAD(P)-bd_dom_sf"/>
</dbReference>
<gene>
    <name evidence="4" type="ORF">PV07_04218</name>
</gene>
<sequence length="333" mass="36768">MDLPSSFSPSPAKPVIAVAGGTGDLGTRLTETFLSDELRTRLSGFVLLARRQTARTERWRDRLGAEVRIIEEEGEECDENDLIMALDGVDVLINAISSSGAKLRDKIARALPKTGVKLYFPSEFGVDHTLHDFAVPEWDGKKQHYELVKKVLGEHDADIRVCRIFNGLFLHSGIGPWYGFHTAKDVYQAVGSPDQVISYTDISDIARVLCLLAERAVRGGPETVPEQLRIAGTHASFRQIARTMSAAGAGDIELKSVGLEGFRKRALDRQYEDRGPIVCLRFIMGDGRADYRPRGEGGLGNDNHVVNPDHKHFVWKTVNDLAIETKGRPNGHA</sequence>
<dbReference type="EMBL" id="KN847041">
    <property type="protein sequence ID" value="KIW32689.1"/>
    <property type="molecule type" value="Genomic_DNA"/>
</dbReference>
<dbReference type="GO" id="GO:0016491">
    <property type="term" value="F:oxidoreductase activity"/>
    <property type="evidence" value="ECO:0007669"/>
    <property type="project" value="UniProtKB-KW"/>
</dbReference>
<keyword evidence="1" id="KW-0521">NADP</keyword>
<protein>
    <recommendedName>
        <fullName evidence="3">NmrA-like domain-containing protein</fullName>
    </recommendedName>
</protein>
<dbReference type="RefSeq" id="XP_016252905.1">
    <property type="nucleotide sequence ID" value="XM_016391003.1"/>
</dbReference>
<dbReference type="AlphaFoldDB" id="A0A0D2DAE6"/>
<dbReference type="GeneID" id="27343412"/>